<dbReference type="Gene3D" id="3.30.365.10">
    <property type="entry name" value="Aldehyde oxidase/xanthine dehydrogenase, molybdopterin binding domain"/>
    <property type="match status" value="4"/>
</dbReference>
<proteinExistence type="predicted"/>
<dbReference type="InterPro" id="IPR000674">
    <property type="entry name" value="Ald_Oxase/Xan_DH_a/b"/>
</dbReference>
<dbReference type="SUPFAM" id="SSF54665">
    <property type="entry name" value="CO dehydrogenase molybdoprotein N-domain-like"/>
    <property type="match status" value="1"/>
</dbReference>
<dbReference type="SMART" id="SM01008">
    <property type="entry name" value="Ald_Xan_dh_C"/>
    <property type="match status" value="1"/>
</dbReference>
<feature type="domain" description="Aldehyde oxidase/xanthine dehydrogenase a/b hammerhead" evidence="2">
    <location>
        <begin position="40"/>
        <end position="145"/>
    </location>
</feature>
<evidence type="ECO:0000313" key="4">
    <source>
        <dbReference type="Proteomes" id="UP001499884"/>
    </source>
</evidence>
<evidence type="ECO:0000313" key="3">
    <source>
        <dbReference type="EMBL" id="GAA3721247.1"/>
    </source>
</evidence>
<evidence type="ECO:0000259" key="2">
    <source>
        <dbReference type="SMART" id="SM01008"/>
    </source>
</evidence>
<dbReference type="Pfam" id="PF20256">
    <property type="entry name" value="MoCoBD_2"/>
    <property type="match status" value="1"/>
</dbReference>
<reference evidence="4" key="1">
    <citation type="journal article" date="2019" name="Int. J. Syst. Evol. Microbiol.">
        <title>The Global Catalogue of Microorganisms (GCM) 10K type strain sequencing project: providing services to taxonomists for standard genome sequencing and annotation.</title>
        <authorList>
            <consortium name="The Broad Institute Genomics Platform"/>
            <consortium name="The Broad Institute Genome Sequencing Center for Infectious Disease"/>
            <person name="Wu L."/>
            <person name="Ma J."/>
        </authorList>
    </citation>
    <scope>NUCLEOTIDE SEQUENCE [LARGE SCALE GENOMIC DNA]</scope>
    <source>
        <strain evidence="4">JCM 30846</strain>
    </source>
</reference>
<comment type="caution">
    <text evidence="3">The sequence shown here is derived from an EMBL/GenBank/DDBJ whole genome shotgun (WGS) entry which is preliminary data.</text>
</comment>
<organism evidence="3 4">
    <name type="scientific">Streptomyces tremellae</name>
    <dbReference type="NCBI Taxonomy" id="1124239"/>
    <lineage>
        <taxon>Bacteria</taxon>
        <taxon>Bacillati</taxon>
        <taxon>Actinomycetota</taxon>
        <taxon>Actinomycetes</taxon>
        <taxon>Kitasatosporales</taxon>
        <taxon>Streptomycetaceae</taxon>
        <taxon>Streptomyces</taxon>
    </lineage>
</organism>
<dbReference type="Pfam" id="PF01315">
    <property type="entry name" value="Ald_Xan_dh_C"/>
    <property type="match status" value="1"/>
</dbReference>
<accession>A0ABP7EMN8</accession>
<dbReference type="InterPro" id="IPR046867">
    <property type="entry name" value="AldOxase/xan_DH_MoCoBD2"/>
</dbReference>
<dbReference type="Pfam" id="PF02738">
    <property type="entry name" value="MoCoBD_1"/>
    <property type="match status" value="1"/>
</dbReference>
<dbReference type="PANTHER" id="PTHR11908:SF157">
    <property type="entry name" value="XANTHINE DEHYDROGENASE SUBUNIT D-RELATED"/>
    <property type="match status" value="1"/>
</dbReference>
<dbReference type="Proteomes" id="UP001499884">
    <property type="component" value="Unassembled WGS sequence"/>
</dbReference>
<feature type="region of interest" description="Disordered" evidence="1">
    <location>
        <begin position="775"/>
        <end position="821"/>
    </location>
</feature>
<dbReference type="InterPro" id="IPR036856">
    <property type="entry name" value="Ald_Oxase/Xan_DH_a/b_sf"/>
</dbReference>
<dbReference type="RefSeq" id="WP_345643712.1">
    <property type="nucleotide sequence ID" value="NZ_BAABEP010000008.1"/>
</dbReference>
<evidence type="ECO:0000256" key="1">
    <source>
        <dbReference type="SAM" id="MobiDB-lite"/>
    </source>
</evidence>
<dbReference type="InterPro" id="IPR016208">
    <property type="entry name" value="Ald_Oxase/xanthine_DH-like"/>
</dbReference>
<dbReference type="InterPro" id="IPR037165">
    <property type="entry name" value="AldOxase/xan_DH_Mopterin-bd_sf"/>
</dbReference>
<dbReference type="EMBL" id="BAABEP010000008">
    <property type="protein sequence ID" value="GAA3721247.1"/>
    <property type="molecule type" value="Genomic_DNA"/>
</dbReference>
<sequence length="821" mass="86262">MSTTDLPTTAPAAPLDLGRAVLPPLIGSPVERIDALEKVSGRASYAADSRLPRMLYGAVLRSPHAHARVLRVDTSRAERLPGVHAVITGADTAKVKWGAFRPDLYPLALDRVRYVGDEVAAVAARDLETARRACELISVAYEPLPAVLSLDEALAEGAPLVHDDAEGNVAHEFAFDRGGADDWFERSDVVVEGVWETARQWHAAIETIGCTAEWSGDRVSMWVNTQTPFLARQRYATALGLPLRAVRVVQTEIGGGFGGKSGDDNTSVICAILARRTGRPVQLVNTREDEFLAGRPRIPMRYRVKLGFTASGLVTAKDIEVTADNGAYTGKAQAVLGAATVRHDALFNYRAVKAHSRLVYTNLVPTGAFRGFGNPSADWAVGQAWDLAAGKLGIEVPDLFLLNAVEQGSVSPHNHKITSCELKQCIRKAADAIDWYGKRAHPTPHRGLAMGVSVHVSGRRSFGDYDGSSAIVRLTEDGRAAVIVGEGDIGTGARTTLAQITAAELGLPVADVSVSRPDTDLTTHALGALASRVTYVAGNAVKRAAEQACGRLLEAASRQLGRPASQLWVEDGVVHGPAGPDGEGPVSSPVGTVVRAELYRPDGEPVVGVGSFDNPSEFPDQSRYGNESGAYNFAAEAAEVEVDPATGAITVTEFAAVVDCGTVLNPPLAEGQVEGGIAQGLGMAVAERFAWRDGAPARPNFGDYKLPTAGIMPRTLHIGFADSYEPTGPFGAKGVGEISLDPVPSIIASAVADAVGVRVHELPITAEKIFWGMAPEGAPPGTADPVAQDARSAPPPGGADPAPRTGAGAVRPGTETEGDDR</sequence>
<gene>
    <name evidence="3" type="ORF">GCM10023082_18510</name>
</gene>
<dbReference type="Gene3D" id="3.90.1170.50">
    <property type="entry name" value="Aldehyde oxidase/xanthine dehydrogenase, a/b hammerhead"/>
    <property type="match status" value="1"/>
</dbReference>
<feature type="compositionally biased region" description="Low complexity" evidence="1">
    <location>
        <begin position="799"/>
        <end position="809"/>
    </location>
</feature>
<dbReference type="PANTHER" id="PTHR11908">
    <property type="entry name" value="XANTHINE DEHYDROGENASE"/>
    <property type="match status" value="1"/>
</dbReference>
<keyword evidence="4" id="KW-1185">Reference proteome</keyword>
<name>A0ABP7EMN8_9ACTN</name>
<dbReference type="InterPro" id="IPR008274">
    <property type="entry name" value="AldOxase/xan_DH_MoCoBD1"/>
</dbReference>
<protein>
    <submittedName>
        <fullName evidence="3">Xanthine dehydrogenase family protein molybdopterin-binding subunit</fullName>
    </submittedName>
</protein>
<dbReference type="SUPFAM" id="SSF56003">
    <property type="entry name" value="Molybdenum cofactor-binding domain"/>
    <property type="match status" value="1"/>
</dbReference>